<evidence type="ECO:0000313" key="2">
    <source>
        <dbReference type="EMBL" id="KAG5572289.1"/>
    </source>
</evidence>
<comment type="caution">
    <text evidence="2">The sequence shown here is derived from an EMBL/GenBank/DDBJ whole genome shotgun (WGS) entry which is preliminary data.</text>
</comment>
<evidence type="ECO:0000256" key="1">
    <source>
        <dbReference type="SAM" id="MobiDB-lite"/>
    </source>
</evidence>
<dbReference type="InterPro" id="IPR021109">
    <property type="entry name" value="Peptidase_aspartic_dom_sf"/>
</dbReference>
<evidence type="ECO:0008006" key="4">
    <source>
        <dbReference type="Google" id="ProtNLM"/>
    </source>
</evidence>
<dbReference type="Pfam" id="PF08284">
    <property type="entry name" value="RVP_2"/>
    <property type="match status" value="1"/>
</dbReference>
<evidence type="ECO:0000313" key="3">
    <source>
        <dbReference type="Proteomes" id="UP000824120"/>
    </source>
</evidence>
<proteinExistence type="predicted"/>
<feature type="region of interest" description="Disordered" evidence="1">
    <location>
        <begin position="127"/>
        <end position="156"/>
    </location>
</feature>
<dbReference type="Gene3D" id="2.40.70.10">
    <property type="entry name" value="Acid Proteases"/>
    <property type="match status" value="1"/>
</dbReference>
<protein>
    <recommendedName>
        <fullName evidence="4">Gag-pol polyprotein</fullName>
    </recommendedName>
</protein>
<feature type="compositionally biased region" description="Polar residues" evidence="1">
    <location>
        <begin position="61"/>
        <end position="89"/>
    </location>
</feature>
<name>A0A9J5W9N4_SOLCO</name>
<dbReference type="EMBL" id="JACXVP010000012">
    <property type="protein sequence ID" value="KAG5572289.1"/>
    <property type="molecule type" value="Genomic_DNA"/>
</dbReference>
<dbReference type="AlphaFoldDB" id="A0A9J5W9N4"/>
<organism evidence="2 3">
    <name type="scientific">Solanum commersonii</name>
    <name type="common">Commerson's wild potato</name>
    <name type="synonym">Commerson's nightshade</name>
    <dbReference type="NCBI Taxonomy" id="4109"/>
    <lineage>
        <taxon>Eukaryota</taxon>
        <taxon>Viridiplantae</taxon>
        <taxon>Streptophyta</taxon>
        <taxon>Embryophyta</taxon>
        <taxon>Tracheophyta</taxon>
        <taxon>Spermatophyta</taxon>
        <taxon>Magnoliopsida</taxon>
        <taxon>eudicotyledons</taxon>
        <taxon>Gunneridae</taxon>
        <taxon>Pentapetalae</taxon>
        <taxon>asterids</taxon>
        <taxon>lamiids</taxon>
        <taxon>Solanales</taxon>
        <taxon>Solanaceae</taxon>
        <taxon>Solanoideae</taxon>
        <taxon>Solaneae</taxon>
        <taxon>Solanum</taxon>
    </lineage>
</organism>
<accession>A0A9J5W9N4</accession>
<sequence length="249" mass="28267">MLIPRSRVPNAPEVQPQREVINGEFWDAIRMLSQVVAYKVEENKSRNREKFCIKKAKILSNKSGQQKTKNVNRSSFLQRPTEPTSSSASAFAPKKRGEFRNQNSQNFRARPPNLKCVQIGHFMRECPKNRQGNGNGGNRAQSSSATPTNKGATSRIGGRANRLYIITSRQEQKNSPDVVTIGESILVERVNRDCTISVNHKDTMDDLVELDMVDFDVILGMDWLRPWYASGDCRTRVVKFQFPNKPVIE</sequence>
<dbReference type="Proteomes" id="UP000824120">
    <property type="component" value="Chromosome 12"/>
</dbReference>
<dbReference type="OrthoDB" id="1751327at2759"/>
<dbReference type="CDD" id="cd00303">
    <property type="entry name" value="retropepsin_like"/>
    <property type="match status" value="1"/>
</dbReference>
<keyword evidence="3" id="KW-1185">Reference proteome</keyword>
<gene>
    <name evidence="2" type="ORF">H5410_062055</name>
</gene>
<reference evidence="2 3" key="1">
    <citation type="submission" date="2020-09" db="EMBL/GenBank/DDBJ databases">
        <title>De no assembly of potato wild relative species, Solanum commersonii.</title>
        <authorList>
            <person name="Cho K."/>
        </authorList>
    </citation>
    <scope>NUCLEOTIDE SEQUENCE [LARGE SCALE GENOMIC DNA]</scope>
    <source>
        <strain evidence="2">LZ3.2</strain>
        <tissue evidence="2">Leaf</tissue>
    </source>
</reference>
<feature type="region of interest" description="Disordered" evidence="1">
    <location>
        <begin position="61"/>
        <end position="111"/>
    </location>
</feature>